<dbReference type="InterPro" id="IPR011712">
    <property type="entry name" value="Sig_transdc_His_kin_sub3_dim/P"/>
</dbReference>
<dbReference type="STRING" id="1229726.GRFL_0179"/>
<keyword evidence="7" id="KW-0067">ATP-binding</keyword>
<keyword evidence="4" id="KW-0808">Transferase</keyword>
<evidence type="ECO:0000256" key="6">
    <source>
        <dbReference type="ARBA" id="ARBA00022777"/>
    </source>
</evidence>
<evidence type="ECO:0000256" key="8">
    <source>
        <dbReference type="ARBA" id="ARBA00023012"/>
    </source>
</evidence>
<gene>
    <name evidence="11" type="ORF">GRFL_0179</name>
</gene>
<evidence type="ECO:0000259" key="9">
    <source>
        <dbReference type="Pfam" id="PF02518"/>
    </source>
</evidence>
<dbReference type="GO" id="GO:0046983">
    <property type="term" value="F:protein dimerization activity"/>
    <property type="evidence" value="ECO:0007669"/>
    <property type="project" value="InterPro"/>
</dbReference>
<name>A0A1L7I138_9FLAO</name>
<dbReference type="EMBL" id="CP016359">
    <property type="protein sequence ID" value="APU66903.1"/>
    <property type="molecule type" value="Genomic_DNA"/>
</dbReference>
<dbReference type="CDD" id="cd16917">
    <property type="entry name" value="HATPase_UhpB-NarQ-NarX-like"/>
    <property type="match status" value="1"/>
</dbReference>
<dbReference type="SUPFAM" id="SSF55874">
    <property type="entry name" value="ATPase domain of HSP90 chaperone/DNA topoisomerase II/histidine kinase"/>
    <property type="match status" value="1"/>
</dbReference>
<keyword evidence="8" id="KW-0902">Two-component regulatory system</keyword>
<feature type="domain" description="Histidine kinase/HSP90-like ATPase" evidence="9">
    <location>
        <begin position="165"/>
        <end position="251"/>
    </location>
</feature>
<dbReference type="AlphaFoldDB" id="A0A1L7I138"/>
<evidence type="ECO:0000313" key="12">
    <source>
        <dbReference type="Proteomes" id="UP000186230"/>
    </source>
</evidence>
<dbReference type="Gene3D" id="3.30.565.10">
    <property type="entry name" value="Histidine kinase-like ATPase, C-terminal domain"/>
    <property type="match status" value="1"/>
</dbReference>
<dbReference type="PANTHER" id="PTHR24421:SF10">
    <property type="entry name" value="NITRATE_NITRITE SENSOR PROTEIN NARQ"/>
    <property type="match status" value="1"/>
</dbReference>
<sequence length="259" mass="29802">MLRKEDIFLIIYFILVIFFLAAFTIVFFVVYQKRKNKLLQERLEAEQRFRDELNTARLEIQEATLKNVSWELHDNIGQLMAVASMQLKLLQKKQPENTGIEEVHNLVSDSLTEVRALSRSLNNEVIEKNGLVKTVQNELDRFNRLEVLQAELQVKGEPFQLKQEDAIILFRILQESFSNTLKHSGASQLNVLFEFSEDTLEITARDNGKGYEQDGVETGAGLLNMKSRAAMIHSEISMESSENTGTSLYLRYLNMKNLP</sequence>
<dbReference type="OrthoDB" id="9760839at2"/>
<dbReference type="InterPro" id="IPR036890">
    <property type="entry name" value="HATPase_C_sf"/>
</dbReference>
<dbReference type="GO" id="GO:0005524">
    <property type="term" value="F:ATP binding"/>
    <property type="evidence" value="ECO:0007669"/>
    <property type="project" value="UniProtKB-KW"/>
</dbReference>
<dbReference type="Pfam" id="PF02518">
    <property type="entry name" value="HATPase_c"/>
    <property type="match status" value="1"/>
</dbReference>
<dbReference type="Gene3D" id="1.20.5.1930">
    <property type="match status" value="1"/>
</dbReference>
<keyword evidence="5" id="KW-0547">Nucleotide-binding</keyword>
<comment type="catalytic activity">
    <reaction evidence="1">
        <text>ATP + protein L-histidine = ADP + protein N-phospho-L-histidine.</text>
        <dbReference type="EC" id="2.7.13.3"/>
    </reaction>
</comment>
<keyword evidence="6 11" id="KW-0418">Kinase</keyword>
<dbReference type="GO" id="GO:0016020">
    <property type="term" value="C:membrane"/>
    <property type="evidence" value="ECO:0007669"/>
    <property type="project" value="InterPro"/>
</dbReference>
<evidence type="ECO:0000256" key="5">
    <source>
        <dbReference type="ARBA" id="ARBA00022741"/>
    </source>
</evidence>
<evidence type="ECO:0000256" key="1">
    <source>
        <dbReference type="ARBA" id="ARBA00000085"/>
    </source>
</evidence>
<dbReference type="Proteomes" id="UP000186230">
    <property type="component" value="Chromosome"/>
</dbReference>
<evidence type="ECO:0000256" key="2">
    <source>
        <dbReference type="ARBA" id="ARBA00012438"/>
    </source>
</evidence>
<keyword evidence="12" id="KW-1185">Reference proteome</keyword>
<organism evidence="11 12">
    <name type="scientific">Christiangramia flava JLT2011</name>
    <dbReference type="NCBI Taxonomy" id="1229726"/>
    <lineage>
        <taxon>Bacteria</taxon>
        <taxon>Pseudomonadati</taxon>
        <taxon>Bacteroidota</taxon>
        <taxon>Flavobacteriia</taxon>
        <taxon>Flavobacteriales</taxon>
        <taxon>Flavobacteriaceae</taxon>
        <taxon>Christiangramia</taxon>
    </lineage>
</organism>
<dbReference type="KEGG" id="gfl:GRFL_0179"/>
<evidence type="ECO:0000313" key="11">
    <source>
        <dbReference type="EMBL" id="APU66903.1"/>
    </source>
</evidence>
<evidence type="ECO:0000256" key="4">
    <source>
        <dbReference type="ARBA" id="ARBA00022679"/>
    </source>
</evidence>
<evidence type="ECO:0000256" key="7">
    <source>
        <dbReference type="ARBA" id="ARBA00022840"/>
    </source>
</evidence>
<evidence type="ECO:0000256" key="3">
    <source>
        <dbReference type="ARBA" id="ARBA00022553"/>
    </source>
</evidence>
<dbReference type="EC" id="2.7.13.3" evidence="2"/>
<reference evidence="11 12" key="1">
    <citation type="submission" date="2016-07" db="EMBL/GenBank/DDBJ databases">
        <title>Multi-omics approach to identify versatile polysaccharide utilization systems of a marine flavobacterium Gramella flava.</title>
        <authorList>
            <person name="Tang K."/>
        </authorList>
    </citation>
    <scope>NUCLEOTIDE SEQUENCE [LARGE SCALE GENOMIC DNA]</scope>
    <source>
        <strain evidence="11 12">JLT2011</strain>
    </source>
</reference>
<dbReference type="PANTHER" id="PTHR24421">
    <property type="entry name" value="NITRATE/NITRITE SENSOR PROTEIN NARX-RELATED"/>
    <property type="match status" value="1"/>
</dbReference>
<proteinExistence type="predicted"/>
<protein>
    <recommendedName>
        <fullName evidence="2">histidine kinase</fullName>
        <ecNumber evidence="2">2.7.13.3</ecNumber>
    </recommendedName>
</protein>
<feature type="domain" description="Signal transduction histidine kinase subgroup 3 dimerisation and phosphoacceptor" evidence="10">
    <location>
        <begin position="69"/>
        <end position="122"/>
    </location>
</feature>
<dbReference type="RefSeq" id="WP_083642647.1">
    <property type="nucleotide sequence ID" value="NZ_AMRU01000014.1"/>
</dbReference>
<dbReference type="InterPro" id="IPR003594">
    <property type="entry name" value="HATPase_dom"/>
</dbReference>
<evidence type="ECO:0000259" key="10">
    <source>
        <dbReference type="Pfam" id="PF07730"/>
    </source>
</evidence>
<dbReference type="GO" id="GO:0000155">
    <property type="term" value="F:phosphorelay sensor kinase activity"/>
    <property type="evidence" value="ECO:0007669"/>
    <property type="project" value="InterPro"/>
</dbReference>
<keyword evidence="3" id="KW-0597">Phosphoprotein</keyword>
<dbReference type="Pfam" id="PF07730">
    <property type="entry name" value="HisKA_3"/>
    <property type="match status" value="1"/>
</dbReference>
<dbReference type="InterPro" id="IPR050482">
    <property type="entry name" value="Sensor_HK_TwoCompSys"/>
</dbReference>
<accession>A0A1L7I138</accession>